<protein>
    <submittedName>
        <fullName evidence="3">PaaI family thioesterase</fullName>
        <ecNumber evidence="3">3.1.2.-</ecNumber>
    </submittedName>
</protein>
<accession>A0ABU3B687</accession>
<evidence type="ECO:0000313" key="3">
    <source>
        <dbReference type="EMBL" id="MDT0617963.1"/>
    </source>
</evidence>
<feature type="domain" description="Thioesterase" evidence="2">
    <location>
        <begin position="57"/>
        <end position="132"/>
    </location>
</feature>
<gene>
    <name evidence="3" type="ORF">RM531_05720</name>
</gene>
<sequence length="157" mass="16851">MSNPDPREQQRQRIADGFMRAIPHNTALGMRVVDTGPGTARTCLDYRPEFLGDVAAGLWHTGPAISLADATAGLAVFLGLPEPGSIATLDLRMDYLRPAVADQPLIADGECDHITRRIVFAGVRLHQGDPTRPTARCTATFMRTGRASAVATEAAKE</sequence>
<dbReference type="InterPro" id="IPR003736">
    <property type="entry name" value="PAAI_dom"/>
</dbReference>
<reference evidence="3 4" key="1">
    <citation type="submission" date="2023-09" db="EMBL/GenBank/DDBJ databases">
        <authorList>
            <person name="Rey-Velasco X."/>
        </authorList>
    </citation>
    <scope>NUCLEOTIDE SEQUENCE [LARGE SCALE GENOMIC DNA]</scope>
    <source>
        <strain evidence="3 4">P385</strain>
    </source>
</reference>
<comment type="caution">
    <text evidence="3">The sequence shown here is derived from an EMBL/GenBank/DDBJ whole genome shotgun (WGS) entry which is preliminary data.</text>
</comment>
<dbReference type="EC" id="3.1.2.-" evidence="3"/>
<evidence type="ECO:0000256" key="1">
    <source>
        <dbReference type="ARBA" id="ARBA00022801"/>
    </source>
</evidence>
<dbReference type="RefSeq" id="WP_311657953.1">
    <property type="nucleotide sequence ID" value="NZ_JAVRHY010000004.1"/>
</dbReference>
<dbReference type="Pfam" id="PF03061">
    <property type="entry name" value="4HBT"/>
    <property type="match status" value="1"/>
</dbReference>
<evidence type="ECO:0000259" key="2">
    <source>
        <dbReference type="Pfam" id="PF03061"/>
    </source>
</evidence>
<dbReference type="Proteomes" id="UP001259982">
    <property type="component" value="Unassembled WGS sequence"/>
</dbReference>
<keyword evidence="1 3" id="KW-0378">Hydrolase</keyword>
<organism evidence="3 4">
    <name type="scientific">Spectribacter acetivorans</name>
    <dbReference type="NCBI Taxonomy" id="3075603"/>
    <lineage>
        <taxon>Bacteria</taxon>
        <taxon>Pseudomonadati</taxon>
        <taxon>Pseudomonadota</taxon>
        <taxon>Gammaproteobacteria</taxon>
        <taxon>Salinisphaerales</taxon>
        <taxon>Salinisphaeraceae</taxon>
        <taxon>Spectribacter</taxon>
    </lineage>
</organism>
<dbReference type="CDD" id="cd03443">
    <property type="entry name" value="PaaI_thioesterase"/>
    <property type="match status" value="1"/>
</dbReference>
<keyword evidence="4" id="KW-1185">Reference proteome</keyword>
<dbReference type="GO" id="GO:0016787">
    <property type="term" value="F:hydrolase activity"/>
    <property type="evidence" value="ECO:0007669"/>
    <property type="project" value="UniProtKB-KW"/>
</dbReference>
<dbReference type="EMBL" id="JAVRHY010000004">
    <property type="protein sequence ID" value="MDT0617963.1"/>
    <property type="molecule type" value="Genomic_DNA"/>
</dbReference>
<dbReference type="InterPro" id="IPR006683">
    <property type="entry name" value="Thioestr_dom"/>
</dbReference>
<proteinExistence type="predicted"/>
<name>A0ABU3B687_9GAMM</name>
<dbReference type="SUPFAM" id="SSF54637">
    <property type="entry name" value="Thioesterase/thiol ester dehydrase-isomerase"/>
    <property type="match status" value="1"/>
</dbReference>
<dbReference type="Gene3D" id="3.10.129.10">
    <property type="entry name" value="Hotdog Thioesterase"/>
    <property type="match status" value="1"/>
</dbReference>
<dbReference type="NCBIfam" id="TIGR00369">
    <property type="entry name" value="unchar_dom_1"/>
    <property type="match status" value="1"/>
</dbReference>
<evidence type="ECO:0000313" key="4">
    <source>
        <dbReference type="Proteomes" id="UP001259982"/>
    </source>
</evidence>
<dbReference type="InterPro" id="IPR029069">
    <property type="entry name" value="HotDog_dom_sf"/>
</dbReference>